<dbReference type="FunFam" id="3.40.50.720:FF:000084">
    <property type="entry name" value="Short-chain dehydrogenase reductase"/>
    <property type="match status" value="1"/>
</dbReference>
<dbReference type="STRING" id="1045774.SAMN05421872_109222"/>
<evidence type="ECO:0000313" key="4">
    <source>
        <dbReference type="Proteomes" id="UP000199034"/>
    </source>
</evidence>
<dbReference type="OrthoDB" id="517007at2"/>
<dbReference type="EMBL" id="FMZM01000009">
    <property type="protein sequence ID" value="SDD62694.1"/>
    <property type="molecule type" value="Genomic_DNA"/>
</dbReference>
<comment type="similarity">
    <text evidence="1">Belongs to the short-chain dehydrogenases/reductases (SDR) family.</text>
</comment>
<organism evidence="3 4">
    <name type="scientific">Nocardioides lianchengensis</name>
    <dbReference type="NCBI Taxonomy" id="1045774"/>
    <lineage>
        <taxon>Bacteria</taxon>
        <taxon>Bacillati</taxon>
        <taxon>Actinomycetota</taxon>
        <taxon>Actinomycetes</taxon>
        <taxon>Propionibacteriales</taxon>
        <taxon>Nocardioidaceae</taxon>
        <taxon>Nocardioides</taxon>
    </lineage>
</organism>
<dbReference type="Proteomes" id="UP000199034">
    <property type="component" value="Unassembled WGS sequence"/>
</dbReference>
<evidence type="ECO:0000256" key="2">
    <source>
        <dbReference type="ARBA" id="ARBA00023002"/>
    </source>
</evidence>
<dbReference type="InterPro" id="IPR036291">
    <property type="entry name" value="NAD(P)-bd_dom_sf"/>
</dbReference>
<reference evidence="3 4" key="1">
    <citation type="submission" date="2016-10" db="EMBL/GenBank/DDBJ databases">
        <authorList>
            <person name="de Groot N.N."/>
        </authorList>
    </citation>
    <scope>NUCLEOTIDE SEQUENCE [LARGE SCALE GENOMIC DNA]</scope>
    <source>
        <strain evidence="3 4">CGMCC 4.6858</strain>
    </source>
</reference>
<dbReference type="Pfam" id="PF13561">
    <property type="entry name" value="adh_short_C2"/>
    <property type="match status" value="1"/>
</dbReference>
<dbReference type="GO" id="GO:0016491">
    <property type="term" value="F:oxidoreductase activity"/>
    <property type="evidence" value="ECO:0007669"/>
    <property type="project" value="UniProtKB-KW"/>
</dbReference>
<dbReference type="NCBIfam" id="NF005559">
    <property type="entry name" value="PRK07231.1"/>
    <property type="match status" value="1"/>
</dbReference>
<dbReference type="SUPFAM" id="SSF51735">
    <property type="entry name" value="NAD(P)-binding Rossmann-fold domains"/>
    <property type="match status" value="1"/>
</dbReference>
<dbReference type="Gene3D" id="3.40.50.720">
    <property type="entry name" value="NAD(P)-binding Rossmann-like Domain"/>
    <property type="match status" value="1"/>
</dbReference>
<dbReference type="InterPro" id="IPR002347">
    <property type="entry name" value="SDR_fam"/>
</dbReference>
<dbReference type="RefSeq" id="WP_090859069.1">
    <property type="nucleotide sequence ID" value="NZ_FMZM01000009.1"/>
</dbReference>
<name>A0A1G6WA70_9ACTN</name>
<evidence type="ECO:0000313" key="3">
    <source>
        <dbReference type="EMBL" id="SDD62694.1"/>
    </source>
</evidence>
<keyword evidence="2" id="KW-0560">Oxidoreductase</keyword>
<accession>A0A1G6WA70</accession>
<dbReference type="PANTHER" id="PTHR43639:SF1">
    <property type="entry name" value="SHORT-CHAIN DEHYDROGENASE_REDUCTASE FAMILY PROTEIN"/>
    <property type="match status" value="1"/>
</dbReference>
<dbReference type="PRINTS" id="PR00080">
    <property type="entry name" value="SDRFAMILY"/>
</dbReference>
<dbReference type="CDD" id="cd05233">
    <property type="entry name" value="SDR_c"/>
    <property type="match status" value="1"/>
</dbReference>
<dbReference type="AlphaFoldDB" id="A0A1G6WA70"/>
<dbReference type="PANTHER" id="PTHR43639">
    <property type="entry name" value="OXIDOREDUCTASE, SHORT-CHAIN DEHYDROGENASE/REDUCTASE FAMILY (AFU_ORTHOLOGUE AFUA_5G02870)"/>
    <property type="match status" value="1"/>
</dbReference>
<protein>
    <submittedName>
        <fullName evidence="3">7-alpha-hydroxysteroid dehydrogenase</fullName>
    </submittedName>
</protein>
<gene>
    <name evidence="3" type="ORF">SAMN05421872_109222</name>
</gene>
<keyword evidence="4" id="KW-1185">Reference proteome</keyword>
<proteinExistence type="inferred from homology"/>
<evidence type="ECO:0000256" key="1">
    <source>
        <dbReference type="ARBA" id="ARBA00006484"/>
    </source>
</evidence>
<sequence>MILDRFAVTDQVAIVTGAGLGIGRSIAIALAEAGADVVVAARTKADLDEVVARIEETGRRALAVPTDVMETEQLEHLVAETLRVFGRLDILVNNAGGTAPRPAMTTSERYLHHALHFNAIAPFVLTKLAAQAMVDTAGGGSVVNISSRVADMVLTSFVAHGVGKAALTHLTKNVAAELAPAVRVNAIGVGAIATRSLSTVMEDEQMHADLVERTPMGRAGDPEDVACAALYLASPASAWVTGTVVNVDGGSTIPAVQIPVPPLEPRGT</sequence>
<dbReference type="PRINTS" id="PR00081">
    <property type="entry name" value="GDHRDH"/>
</dbReference>